<dbReference type="RefSeq" id="WP_131167821.1">
    <property type="nucleotide sequence ID" value="NZ_SDMQ01000005.1"/>
</dbReference>
<proteinExistence type="inferred from homology"/>
<sequence>MARRKAPGGTPATDALTAAGVAFEPVEYAHHDDATGFGAEVTRETGLDAAVVFKTLVVSTGPRQLAVGVVPVAGRLDLKALAAALGVKGVEMAEPKVAERSSGYVVGGLSPLGQRTPLPTVIDSSAEGLDRLYVSGGKRGLQVGLAPADLAAVTGATFAPIAREG</sequence>
<dbReference type="CDD" id="cd00002">
    <property type="entry name" value="YbaK_deacylase"/>
    <property type="match status" value="1"/>
</dbReference>
<dbReference type="EMBL" id="SDMQ01000005">
    <property type="protein sequence ID" value="TBT85480.1"/>
    <property type="molecule type" value="Genomic_DNA"/>
</dbReference>
<dbReference type="SUPFAM" id="SSF55826">
    <property type="entry name" value="YbaK/ProRS associated domain"/>
    <property type="match status" value="1"/>
</dbReference>
<reference evidence="6 7" key="1">
    <citation type="submission" date="2019-01" db="EMBL/GenBank/DDBJ databases">
        <title>Lactibacter flavus gen. nov., sp. nov., a novel bacterium of the family Propionibacteriaceae isolated from raw milk and dairy products.</title>
        <authorList>
            <person name="Huptas C."/>
            <person name="Wenning M."/>
            <person name="Breitenwieser F."/>
            <person name="Doll E."/>
            <person name="Von Neubeck M."/>
            <person name="Busse H.-J."/>
            <person name="Scherer S."/>
        </authorList>
    </citation>
    <scope>NUCLEOTIDE SEQUENCE [LARGE SCALE GENOMIC DNA]</scope>
    <source>
        <strain evidence="6 7">KCTC 33808</strain>
    </source>
</reference>
<name>A0A4Q9KED1_9ACTN</name>
<comment type="caution">
    <text evidence="6">The sequence shown here is derived from an EMBL/GenBank/DDBJ whole genome shotgun (WGS) entry which is preliminary data.</text>
</comment>
<keyword evidence="7" id="KW-1185">Reference proteome</keyword>
<accession>A0A4Q9KED1</accession>
<dbReference type="InterPro" id="IPR036754">
    <property type="entry name" value="YbaK/aa-tRNA-synt-asso_dom_sf"/>
</dbReference>
<keyword evidence="2 4" id="KW-0648">Protein biosynthesis</keyword>
<dbReference type="Gene3D" id="3.90.960.10">
    <property type="entry name" value="YbaK/aminoacyl-tRNA synthetase-associated domain"/>
    <property type="match status" value="1"/>
</dbReference>
<dbReference type="Pfam" id="PF04073">
    <property type="entry name" value="tRNA_edit"/>
    <property type="match status" value="1"/>
</dbReference>
<evidence type="ECO:0000313" key="7">
    <source>
        <dbReference type="Proteomes" id="UP000292373"/>
    </source>
</evidence>
<dbReference type="GO" id="GO:0016829">
    <property type="term" value="F:lyase activity"/>
    <property type="evidence" value="ECO:0007669"/>
    <property type="project" value="UniProtKB-KW"/>
</dbReference>
<keyword evidence="3 4" id="KW-0456">Lyase</keyword>
<dbReference type="EC" id="4.2.-.-" evidence="4"/>
<organism evidence="6 7">
    <name type="scientific">Propioniciclava sinopodophylli</name>
    <dbReference type="NCBI Taxonomy" id="1837344"/>
    <lineage>
        <taxon>Bacteria</taxon>
        <taxon>Bacillati</taxon>
        <taxon>Actinomycetota</taxon>
        <taxon>Actinomycetes</taxon>
        <taxon>Propionibacteriales</taxon>
        <taxon>Propionibacteriaceae</taxon>
        <taxon>Propioniciclava</taxon>
    </lineage>
</organism>
<dbReference type="GO" id="GO:0002161">
    <property type="term" value="F:aminoacyl-tRNA deacylase activity"/>
    <property type="evidence" value="ECO:0007669"/>
    <property type="project" value="InterPro"/>
</dbReference>
<dbReference type="OrthoDB" id="9809296at2"/>
<dbReference type="PANTHER" id="PTHR30411:SF0">
    <property type="entry name" value="CYS-TRNA(PRO)_CYS-TRNA(CYS) DEACYLASE YBAK"/>
    <property type="match status" value="1"/>
</dbReference>
<dbReference type="Proteomes" id="UP000292373">
    <property type="component" value="Unassembled WGS sequence"/>
</dbReference>
<gene>
    <name evidence="6" type="primary">ybaK</name>
    <name evidence="6" type="ORF">ET989_06990</name>
</gene>
<evidence type="ECO:0000259" key="5">
    <source>
        <dbReference type="Pfam" id="PF04073"/>
    </source>
</evidence>
<dbReference type="PIRSF" id="PIRSF006181">
    <property type="entry name" value="EbsC_YbaK"/>
    <property type="match status" value="1"/>
</dbReference>
<evidence type="ECO:0000256" key="4">
    <source>
        <dbReference type="PIRNR" id="PIRNR006181"/>
    </source>
</evidence>
<protein>
    <recommendedName>
        <fullName evidence="4">Cys-tRNA(Pro)/Cys-tRNA(Cys) deacylase</fullName>
        <ecNumber evidence="4">4.2.-.-</ecNumber>
    </recommendedName>
</protein>
<dbReference type="PANTHER" id="PTHR30411">
    <property type="entry name" value="CYTOPLASMIC PROTEIN"/>
    <property type="match status" value="1"/>
</dbReference>
<evidence type="ECO:0000256" key="1">
    <source>
        <dbReference type="ARBA" id="ARBA00009798"/>
    </source>
</evidence>
<dbReference type="InterPro" id="IPR007214">
    <property type="entry name" value="YbaK/aa-tRNA-synth-assoc-dom"/>
</dbReference>
<evidence type="ECO:0000256" key="2">
    <source>
        <dbReference type="ARBA" id="ARBA00022917"/>
    </source>
</evidence>
<comment type="similarity">
    <text evidence="1 4">Belongs to the prolyl-tRNA editing family. YbaK/EbsC subfamily.</text>
</comment>
<feature type="domain" description="YbaK/aminoacyl-tRNA synthetase-associated" evidence="5">
    <location>
        <begin position="39"/>
        <end position="151"/>
    </location>
</feature>
<evidence type="ECO:0000313" key="6">
    <source>
        <dbReference type="EMBL" id="TBT85480.1"/>
    </source>
</evidence>
<dbReference type="InterPro" id="IPR004369">
    <property type="entry name" value="Prolyl-tRNA_editing_YbaK/EbsC"/>
</dbReference>
<dbReference type="GO" id="GO:0006412">
    <property type="term" value="P:translation"/>
    <property type="evidence" value="ECO:0007669"/>
    <property type="project" value="UniProtKB-KW"/>
</dbReference>
<dbReference type="NCBIfam" id="TIGR00011">
    <property type="entry name" value="YbaK_EbsC"/>
    <property type="match status" value="1"/>
</dbReference>
<evidence type="ECO:0000256" key="3">
    <source>
        <dbReference type="ARBA" id="ARBA00023239"/>
    </source>
</evidence>
<dbReference type="AlphaFoldDB" id="A0A4Q9KED1"/>